<dbReference type="SUPFAM" id="SSF51735">
    <property type="entry name" value="NAD(P)-binding Rossmann-fold domains"/>
    <property type="match status" value="1"/>
</dbReference>
<dbReference type="PANTHER" id="PTHR42760">
    <property type="entry name" value="SHORT-CHAIN DEHYDROGENASES/REDUCTASES FAMILY MEMBER"/>
    <property type="match status" value="1"/>
</dbReference>
<protein>
    <submittedName>
        <fullName evidence="2">Dihydroanticapsin 7-dehydrogenase</fullName>
        <ecNumber evidence="2">1.1.1.385</ecNumber>
    </submittedName>
</protein>
<keyword evidence="2" id="KW-0560">Oxidoreductase</keyword>
<reference evidence="2 3" key="1">
    <citation type="submission" date="2018-06" db="EMBL/GenBank/DDBJ databases">
        <title>Draft Genome Sequence of a Novel Marine Bacterium Related to the Verrucomicrobia.</title>
        <authorList>
            <person name="Vosseberg J."/>
            <person name="Martijn J."/>
            <person name="Ettema T.J.G."/>
        </authorList>
    </citation>
    <scope>NUCLEOTIDE SEQUENCE [LARGE SCALE GENOMIC DNA]</scope>
    <source>
        <strain evidence="2">TARA_B100001123</strain>
    </source>
</reference>
<dbReference type="AlphaFoldDB" id="A0A2Z4ANY2"/>
<dbReference type="PRINTS" id="PR00080">
    <property type="entry name" value="SDRFAMILY"/>
</dbReference>
<dbReference type="EMBL" id="CP029803">
    <property type="protein sequence ID" value="AWT59322.1"/>
    <property type="molecule type" value="Genomic_DNA"/>
</dbReference>
<dbReference type="GO" id="GO:0006633">
    <property type="term" value="P:fatty acid biosynthetic process"/>
    <property type="evidence" value="ECO:0007669"/>
    <property type="project" value="TreeGrafter"/>
</dbReference>
<dbReference type="PRINTS" id="PR00081">
    <property type="entry name" value="GDHRDH"/>
</dbReference>
<dbReference type="EC" id="1.1.1.385" evidence="2"/>
<name>A0A2Z4ANY2_9BACT</name>
<evidence type="ECO:0000313" key="2">
    <source>
        <dbReference type="EMBL" id="AWT59322.1"/>
    </source>
</evidence>
<comment type="similarity">
    <text evidence="1">Belongs to the short-chain dehydrogenases/reductases (SDR) family.</text>
</comment>
<dbReference type="InterPro" id="IPR020904">
    <property type="entry name" value="Sc_DH/Rdtase_CS"/>
</dbReference>
<gene>
    <name evidence="2" type="primary">bacC_2</name>
    <name evidence="2" type="ORF">DF168_00507</name>
</gene>
<dbReference type="GO" id="GO:0048038">
    <property type="term" value="F:quinone binding"/>
    <property type="evidence" value="ECO:0007669"/>
    <property type="project" value="TreeGrafter"/>
</dbReference>
<organism evidence="2 3">
    <name type="scientific">Candidatus Moanibacter tarae</name>
    <dbReference type="NCBI Taxonomy" id="2200854"/>
    <lineage>
        <taxon>Bacteria</taxon>
        <taxon>Pseudomonadati</taxon>
        <taxon>Verrucomicrobiota</taxon>
        <taxon>Opitutia</taxon>
        <taxon>Puniceicoccales</taxon>
        <taxon>Puniceicoccales incertae sedis</taxon>
        <taxon>Candidatus Moanibacter</taxon>
    </lineage>
</organism>
<evidence type="ECO:0000256" key="1">
    <source>
        <dbReference type="ARBA" id="ARBA00006484"/>
    </source>
</evidence>
<dbReference type="InterPro" id="IPR002347">
    <property type="entry name" value="SDR_fam"/>
</dbReference>
<sequence>MNRLKDKVAILTGAGTREVGDDALYGTGSATAILFAREGAKVVLVDMDSGNAERTRARIRDEGGEVEVVETDVSQPSQCRASVEAAISYFGRLDILFNNVGTFGSGRITEVEEDTWDHQMAVGLKGMAFMCKYAIRRMAESGGGSIINISSIDGMRAGFRPNVPYGVAKGGIISMTRHTAVHHGRANIRVNCIAPGHIHTTFVSSLSEEDRELRRRISPLGNEGTAWDVAWAAVYLASDEARWVSGVVLPVDAGLFAGSPLSLVDNLMDG</sequence>
<accession>A0A2Z4ANY2</accession>
<dbReference type="PROSITE" id="PS00061">
    <property type="entry name" value="ADH_SHORT"/>
    <property type="match status" value="1"/>
</dbReference>
<dbReference type="FunFam" id="3.40.50.720:FF:000084">
    <property type="entry name" value="Short-chain dehydrogenase reductase"/>
    <property type="match status" value="1"/>
</dbReference>
<dbReference type="KEGG" id="mtar:DF168_00507"/>
<dbReference type="Proteomes" id="UP000247465">
    <property type="component" value="Chromosome"/>
</dbReference>
<dbReference type="Pfam" id="PF13561">
    <property type="entry name" value="adh_short_C2"/>
    <property type="match status" value="1"/>
</dbReference>
<dbReference type="GO" id="GO:0016616">
    <property type="term" value="F:oxidoreductase activity, acting on the CH-OH group of donors, NAD or NADP as acceptor"/>
    <property type="evidence" value="ECO:0007669"/>
    <property type="project" value="TreeGrafter"/>
</dbReference>
<proteinExistence type="inferred from homology"/>
<dbReference type="Gene3D" id="3.40.50.720">
    <property type="entry name" value="NAD(P)-binding Rossmann-like Domain"/>
    <property type="match status" value="1"/>
</dbReference>
<dbReference type="PANTHER" id="PTHR42760:SF122">
    <property type="entry name" value="NAD(P)-BINDING PROTEIN"/>
    <property type="match status" value="1"/>
</dbReference>
<dbReference type="CDD" id="cd05233">
    <property type="entry name" value="SDR_c"/>
    <property type="match status" value="1"/>
</dbReference>
<evidence type="ECO:0000313" key="3">
    <source>
        <dbReference type="Proteomes" id="UP000247465"/>
    </source>
</evidence>
<dbReference type="InterPro" id="IPR036291">
    <property type="entry name" value="NAD(P)-bd_dom_sf"/>
</dbReference>